<dbReference type="InterPro" id="IPR011779">
    <property type="entry name" value="SO4_adenylTrfase_lsu"/>
</dbReference>
<gene>
    <name evidence="8" type="ORF">SAMN04489707_101473</name>
</gene>
<evidence type="ECO:0000256" key="2">
    <source>
        <dbReference type="ARBA" id="ARBA00022679"/>
    </source>
</evidence>
<dbReference type="GO" id="GO:0006790">
    <property type="term" value="P:sulfur compound metabolic process"/>
    <property type="evidence" value="ECO:0007669"/>
    <property type="project" value="InterPro"/>
</dbReference>
<evidence type="ECO:0000256" key="6">
    <source>
        <dbReference type="ARBA" id="ARBA00023134"/>
    </source>
</evidence>
<dbReference type="RefSeq" id="WP_054255650.1">
    <property type="nucleotide sequence ID" value="NZ_CYIG01000008.1"/>
</dbReference>
<dbReference type="InterPro" id="IPR050100">
    <property type="entry name" value="TRAFAC_GTPase_members"/>
</dbReference>
<dbReference type="PROSITE" id="PS51722">
    <property type="entry name" value="G_TR_2"/>
    <property type="match status" value="1"/>
</dbReference>
<dbReference type="PRINTS" id="PR00315">
    <property type="entry name" value="ELONGATNFCT"/>
</dbReference>
<dbReference type="GO" id="GO:0003924">
    <property type="term" value="F:GTPase activity"/>
    <property type="evidence" value="ECO:0007669"/>
    <property type="project" value="InterPro"/>
</dbReference>
<dbReference type="PROSITE" id="PS00301">
    <property type="entry name" value="G_TR_1"/>
    <property type="match status" value="1"/>
</dbReference>
<dbReference type="InterPro" id="IPR054696">
    <property type="entry name" value="GTP-eEF1A_C"/>
</dbReference>
<dbReference type="Gene3D" id="3.40.50.300">
    <property type="entry name" value="P-loop containing nucleotide triphosphate hydrolases"/>
    <property type="match status" value="1"/>
</dbReference>
<dbReference type="SUPFAM" id="SSF52540">
    <property type="entry name" value="P-loop containing nucleoside triphosphate hydrolases"/>
    <property type="match status" value="1"/>
</dbReference>
<evidence type="ECO:0000256" key="3">
    <source>
        <dbReference type="ARBA" id="ARBA00022695"/>
    </source>
</evidence>
<dbReference type="InterPro" id="IPR044139">
    <property type="entry name" value="CysN_NoDQ_III"/>
</dbReference>
<dbReference type="InterPro" id="IPR009000">
    <property type="entry name" value="Transl_B-barrel_sf"/>
</dbReference>
<dbReference type="GO" id="GO:0005524">
    <property type="term" value="F:ATP binding"/>
    <property type="evidence" value="ECO:0007669"/>
    <property type="project" value="UniProtKB-KW"/>
</dbReference>
<dbReference type="Proteomes" id="UP000183656">
    <property type="component" value="Unassembled WGS sequence"/>
</dbReference>
<dbReference type="EMBL" id="FPBX01000014">
    <property type="protein sequence ID" value="SFU68360.1"/>
    <property type="molecule type" value="Genomic_DNA"/>
</dbReference>
<evidence type="ECO:0000256" key="1">
    <source>
        <dbReference type="ARBA" id="ARBA00012391"/>
    </source>
</evidence>
<dbReference type="InterPro" id="IPR027417">
    <property type="entry name" value="P-loop_NTPase"/>
</dbReference>
<dbReference type="InterPro" id="IPR031157">
    <property type="entry name" value="G_TR_CS"/>
</dbReference>
<evidence type="ECO:0000313" key="8">
    <source>
        <dbReference type="EMBL" id="SFU68360.1"/>
    </source>
</evidence>
<keyword evidence="6" id="KW-0342">GTP-binding</keyword>
<dbReference type="InterPro" id="IPR000795">
    <property type="entry name" value="T_Tr_GTP-bd_dom"/>
</dbReference>
<keyword evidence="2 8" id="KW-0808">Transferase</keyword>
<dbReference type="Pfam" id="PF22594">
    <property type="entry name" value="GTP-eEF1A_C"/>
    <property type="match status" value="1"/>
</dbReference>
<dbReference type="AlphaFoldDB" id="A0A1I7I5X9"/>
<name>A0A1I7I5X9_9BURK</name>
<proteinExistence type="predicted"/>
<keyword evidence="3 8" id="KW-0548">Nucleotidyltransferase</keyword>
<organism evidence="8 9">
    <name type="scientific">Paenacidovorax caeni</name>
    <dbReference type="NCBI Taxonomy" id="343013"/>
    <lineage>
        <taxon>Bacteria</taxon>
        <taxon>Pseudomonadati</taxon>
        <taxon>Pseudomonadota</taxon>
        <taxon>Betaproteobacteria</taxon>
        <taxon>Burkholderiales</taxon>
        <taxon>Comamonadaceae</taxon>
        <taxon>Paenacidovorax</taxon>
    </lineage>
</organism>
<evidence type="ECO:0000313" key="9">
    <source>
        <dbReference type="Proteomes" id="UP000183656"/>
    </source>
</evidence>
<evidence type="ECO:0000259" key="7">
    <source>
        <dbReference type="PROSITE" id="PS51722"/>
    </source>
</evidence>
<keyword evidence="5" id="KW-0067">ATP-binding</keyword>
<accession>A0A1I7I5X9</accession>
<dbReference type="GO" id="GO:0004781">
    <property type="term" value="F:sulfate adenylyltransferase (ATP) activity"/>
    <property type="evidence" value="ECO:0007669"/>
    <property type="project" value="UniProtKB-EC"/>
</dbReference>
<protein>
    <recommendedName>
        <fullName evidence="1">sulfate adenylyltransferase</fullName>
        <ecNumber evidence="1">2.7.7.4</ecNumber>
    </recommendedName>
</protein>
<evidence type="ECO:0000256" key="4">
    <source>
        <dbReference type="ARBA" id="ARBA00022741"/>
    </source>
</evidence>
<dbReference type="InterPro" id="IPR009001">
    <property type="entry name" value="Transl_elong_EF1A/Init_IF2_C"/>
</dbReference>
<reference evidence="8 9" key="1">
    <citation type="submission" date="2016-10" db="EMBL/GenBank/DDBJ databases">
        <authorList>
            <person name="de Groot N.N."/>
        </authorList>
    </citation>
    <scope>NUCLEOTIDE SEQUENCE [LARGE SCALE GENOMIC DNA]</scope>
    <source>
        <strain evidence="8 9">R-24608</strain>
    </source>
</reference>
<feature type="domain" description="Tr-type G" evidence="7">
    <location>
        <begin position="24"/>
        <end position="238"/>
    </location>
</feature>
<dbReference type="Gene3D" id="2.40.30.10">
    <property type="entry name" value="Translation factors"/>
    <property type="match status" value="2"/>
</dbReference>
<dbReference type="Pfam" id="PF00009">
    <property type="entry name" value="GTP_EFTU"/>
    <property type="match status" value="1"/>
</dbReference>
<dbReference type="CDD" id="cd04095">
    <property type="entry name" value="CysN_NoDQ_III"/>
    <property type="match status" value="1"/>
</dbReference>
<dbReference type="SUPFAM" id="SSF50447">
    <property type="entry name" value="Translation proteins"/>
    <property type="match status" value="1"/>
</dbReference>
<dbReference type="SUPFAM" id="SSF50465">
    <property type="entry name" value="EF-Tu/eEF-1alpha/eIF2-gamma C-terminal domain"/>
    <property type="match status" value="1"/>
</dbReference>
<sequence length="455" mass="49130">MTTTLNSIAASAQPASAEGQNDHISALRFITCGSVDDGKSTLIGRLLVDSRAVLQDHLAGVQRGGETDLALLTDGLSAEREQGITIDVAYRYFATETRKFIIGDAPGHEQYTRNMVTAASQADAAVVLVDATKLDWQNPQLTLLPQTRRHSLLVHLLRVHSLVFAVNKLDAVADPQLAYRHIRAALEQFAQHAGIAVAGVVPVSALKGWNVVDAQPHWCGYEGPSLLQILELLPNTPPDTALPLAFPVQWVEKFSSSSDTSQGRRVFWGRVGAGQVQPGTPVQIFPSGQLATVAQVLDHARRPTDVGAGKSAGVILDREVDVSRGDWIVAAPVPATPAEDDFDTPAAVPAWPGQRELRATVAWMDDEPLVAGRVYWALHGHRWVKAKVRRVVHRLNIHTLAEEEAQQLEPNAIGHVELLLQEPLPAAPFAQARLLGSLILVDTASHRTAGAILVN</sequence>
<keyword evidence="9" id="KW-1185">Reference proteome</keyword>
<dbReference type="GO" id="GO:0005525">
    <property type="term" value="F:GTP binding"/>
    <property type="evidence" value="ECO:0007669"/>
    <property type="project" value="UniProtKB-KW"/>
</dbReference>
<dbReference type="NCBIfam" id="TIGR02034">
    <property type="entry name" value="CysN"/>
    <property type="match status" value="1"/>
</dbReference>
<dbReference type="STRING" id="343013.SAMN04489707_101473"/>
<evidence type="ECO:0000256" key="5">
    <source>
        <dbReference type="ARBA" id="ARBA00022840"/>
    </source>
</evidence>
<dbReference type="PANTHER" id="PTHR23115">
    <property type="entry name" value="TRANSLATION FACTOR"/>
    <property type="match status" value="1"/>
</dbReference>
<dbReference type="EC" id="2.7.7.4" evidence="1"/>
<dbReference type="OrthoDB" id="9804504at2"/>
<keyword evidence="4" id="KW-0547">Nucleotide-binding</keyword>